<keyword evidence="2" id="KW-1185">Reference proteome</keyword>
<organism evidence="2 3">
    <name type="scientific">Aplysia californica</name>
    <name type="common">California sea hare</name>
    <dbReference type="NCBI Taxonomy" id="6500"/>
    <lineage>
        <taxon>Eukaryota</taxon>
        <taxon>Metazoa</taxon>
        <taxon>Spiralia</taxon>
        <taxon>Lophotrochozoa</taxon>
        <taxon>Mollusca</taxon>
        <taxon>Gastropoda</taxon>
        <taxon>Heterobranchia</taxon>
        <taxon>Euthyneura</taxon>
        <taxon>Tectipleura</taxon>
        <taxon>Aplysiida</taxon>
        <taxon>Aplysioidea</taxon>
        <taxon>Aplysiidae</taxon>
        <taxon>Aplysia</taxon>
    </lineage>
</organism>
<dbReference type="GeneID" id="106012461"/>
<feature type="signal peptide" evidence="1">
    <location>
        <begin position="1"/>
        <end position="20"/>
    </location>
</feature>
<protein>
    <submittedName>
        <fullName evidence="3">Uncharacterized protein LOC106012461</fullName>
    </submittedName>
</protein>
<evidence type="ECO:0000313" key="2">
    <source>
        <dbReference type="Proteomes" id="UP000694888"/>
    </source>
</evidence>
<dbReference type="Proteomes" id="UP000694888">
    <property type="component" value="Unplaced"/>
</dbReference>
<keyword evidence="1" id="KW-0732">Signal</keyword>
<feature type="chain" id="PRO_5046023942" evidence="1">
    <location>
        <begin position="21"/>
        <end position="331"/>
    </location>
</feature>
<proteinExistence type="predicted"/>
<accession>A0ABM1A511</accession>
<evidence type="ECO:0000256" key="1">
    <source>
        <dbReference type="SAM" id="SignalP"/>
    </source>
</evidence>
<sequence length="331" mass="36355">MKVFLLFAVLFAWDQCMVQCDLGPLGDPVPDSLPVTCPRCDKDHSVPGCLDHEHTCHHDEVCAIKYGSDHRPEFHCREAKDCLHDISHPLRNCTGGGVEVKLGHCQRCCADDSCVNFLAGLLKAEANVNGVSDDAVFCPGDCLEGDLQTCVDRGRTCDRDEFCRVKHDDHEVKGECKHDGDFRHCQDELRDHECGVPNHHGHYPDECYSDCCNTRQCLDTHFGAYFTTTTAAPTTTQPPPTVPTTTQPPPIAPTFIIDLIVPSGSAGSTTPSNTQNCMDQLAGDGCKDLMKCQVRLAPTKRTRKRNTQTNQALPLPLSIFFLGSCITLSPS</sequence>
<evidence type="ECO:0000313" key="3">
    <source>
        <dbReference type="RefSeq" id="XP_012940957.1"/>
    </source>
</evidence>
<gene>
    <name evidence="3" type="primary">LOC106012461</name>
</gene>
<name>A0ABM1A511_APLCA</name>
<dbReference type="RefSeq" id="XP_012940957.1">
    <property type="nucleotide sequence ID" value="XM_013085503.2"/>
</dbReference>
<reference evidence="3" key="1">
    <citation type="submission" date="2025-08" db="UniProtKB">
        <authorList>
            <consortium name="RefSeq"/>
        </authorList>
    </citation>
    <scope>IDENTIFICATION</scope>
</reference>